<dbReference type="KEGG" id="nde:NIDE3550"/>
<gene>
    <name evidence="1" type="ORF">NIDE3550</name>
</gene>
<sequence>MRGYPNSTSHTLARPPVRTQALTLCSGYLTERFTPYTESY</sequence>
<name>D8PIZ7_9BACT</name>
<dbReference type="AlphaFoldDB" id="D8PIZ7"/>
<dbReference type="STRING" id="330214.NIDE3550"/>
<dbReference type="EMBL" id="FP929003">
    <property type="protein sequence ID" value="CBK43234.1"/>
    <property type="molecule type" value="Genomic_DNA"/>
</dbReference>
<organism evidence="1 2">
    <name type="scientific">Nitrospira defluvii</name>
    <dbReference type="NCBI Taxonomy" id="330214"/>
    <lineage>
        <taxon>Bacteria</taxon>
        <taxon>Pseudomonadati</taxon>
        <taxon>Nitrospirota</taxon>
        <taxon>Nitrospiria</taxon>
        <taxon>Nitrospirales</taxon>
        <taxon>Nitrospiraceae</taxon>
        <taxon>Nitrospira</taxon>
    </lineage>
</organism>
<proteinExistence type="predicted"/>
<dbReference type="HOGENOM" id="CLU_3286615_0_0_0"/>
<accession>D8PIZ7</accession>
<evidence type="ECO:0000313" key="1">
    <source>
        <dbReference type="EMBL" id="CBK43234.1"/>
    </source>
</evidence>
<evidence type="ECO:0000313" key="2">
    <source>
        <dbReference type="Proteomes" id="UP000001660"/>
    </source>
</evidence>
<keyword evidence="2" id="KW-1185">Reference proteome</keyword>
<protein>
    <submittedName>
        <fullName evidence="1">Uncharacterized protein</fullName>
    </submittedName>
</protein>
<reference evidence="1 2" key="1">
    <citation type="journal article" date="2010" name="Proc. Natl. Acad. Sci. U.S.A.">
        <title>A Nitrospira metagenome illuminates the physiology and evolution of globally important nitrite-oxidizing bacteria.</title>
        <authorList>
            <person name="Lucker S."/>
            <person name="Wagner M."/>
            <person name="Maixner F."/>
            <person name="Pelletier E."/>
            <person name="Koch H."/>
            <person name="Vacherie B."/>
            <person name="Rattei T."/>
            <person name="Sinninghe Damste J."/>
            <person name="Spieck E."/>
            <person name="Le Paslier D."/>
            <person name="Daims H."/>
        </authorList>
    </citation>
    <scope>NUCLEOTIDE SEQUENCE [LARGE SCALE GENOMIC DNA]</scope>
</reference>
<dbReference type="Proteomes" id="UP000001660">
    <property type="component" value="Chromosome"/>
</dbReference>